<gene>
    <name evidence="1" type="ORF">Pfra01_000843100</name>
</gene>
<name>A0A9W6X8U1_9STRA</name>
<dbReference type="EMBL" id="BSXT01000762">
    <property type="protein sequence ID" value="GMF33708.1"/>
    <property type="molecule type" value="Genomic_DNA"/>
</dbReference>
<evidence type="ECO:0000313" key="2">
    <source>
        <dbReference type="Proteomes" id="UP001165121"/>
    </source>
</evidence>
<reference evidence="1" key="1">
    <citation type="submission" date="2023-04" db="EMBL/GenBank/DDBJ databases">
        <title>Phytophthora fragariaefolia NBRC 109709.</title>
        <authorList>
            <person name="Ichikawa N."/>
            <person name="Sato H."/>
            <person name="Tonouchi N."/>
        </authorList>
    </citation>
    <scope>NUCLEOTIDE SEQUENCE</scope>
    <source>
        <strain evidence="1">NBRC 109709</strain>
    </source>
</reference>
<accession>A0A9W6X8U1</accession>
<comment type="caution">
    <text evidence="1">The sequence shown here is derived from an EMBL/GenBank/DDBJ whole genome shotgun (WGS) entry which is preliminary data.</text>
</comment>
<protein>
    <submittedName>
        <fullName evidence="1">Unnamed protein product</fullName>
    </submittedName>
</protein>
<dbReference type="AlphaFoldDB" id="A0A9W6X8U1"/>
<proteinExistence type="predicted"/>
<sequence>MTSNFSSGKYCQRVAVLVVVTVIACIHVSSAELLGLGVVRNTETLNILKTDNNLVSDKRSLRADTLLSTSQHAEQRALAVSLPGIDQIISSIKAGVSQVIQKLRLKWWGMRNKSPDYVFTHLRLDQTGSKLFESREFSKWVAFVTARSPKAPESIIFSTLKSHYNDEAPATMLVAAKDVESTTDFATKLQRLQLSSWAAMGKSSDEVYRLLKLDRSGGERHLFSLWLSYVSMTSNNPTEVVFVKLSNHYGDVALARMIEAAIRVESTEKNGNRLADSTVQELVVSRCIPEGS</sequence>
<organism evidence="1 2">
    <name type="scientific">Phytophthora fragariaefolia</name>
    <dbReference type="NCBI Taxonomy" id="1490495"/>
    <lineage>
        <taxon>Eukaryota</taxon>
        <taxon>Sar</taxon>
        <taxon>Stramenopiles</taxon>
        <taxon>Oomycota</taxon>
        <taxon>Peronosporomycetes</taxon>
        <taxon>Peronosporales</taxon>
        <taxon>Peronosporaceae</taxon>
        <taxon>Phytophthora</taxon>
    </lineage>
</organism>
<keyword evidence="2" id="KW-1185">Reference proteome</keyword>
<dbReference type="OrthoDB" id="98185at2759"/>
<dbReference type="Proteomes" id="UP001165121">
    <property type="component" value="Unassembled WGS sequence"/>
</dbReference>
<evidence type="ECO:0000313" key="1">
    <source>
        <dbReference type="EMBL" id="GMF33708.1"/>
    </source>
</evidence>